<protein>
    <recommendedName>
        <fullName evidence="4">DUF5673 domain-containing protein</fullName>
    </recommendedName>
</protein>
<feature type="transmembrane region" description="Helical" evidence="1">
    <location>
        <begin position="43"/>
        <end position="60"/>
    </location>
</feature>
<evidence type="ECO:0000256" key="1">
    <source>
        <dbReference type="SAM" id="Phobius"/>
    </source>
</evidence>
<organism evidence="2 3">
    <name type="scientific">Candidatus Roizmanbacteria bacterium CG03_land_8_20_14_0_80_39_12</name>
    <dbReference type="NCBI Taxonomy" id="1974847"/>
    <lineage>
        <taxon>Bacteria</taxon>
        <taxon>Candidatus Roizmaniibacteriota</taxon>
    </lineage>
</organism>
<name>A0A2M7BSK5_9BACT</name>
<reference evidence="3" key="1">
    <citation type="submission" date="2017-09" db="EMBL/GenBank/DDBJ databases">
        <title>Depth-based differentiation of microbial function through sediment-hosted aquifers and enrichment of novel symbionts in the deep terrestrial subsurface.</title>
        <authorList>
            <person name="Probst A.J."/>
            <person name="Ladd B."/>
            <person name="Jarett J.K."/>
            <person name="Geller-Mcgrath D.E."/>
            <person name="Sieber C.M.K."/>
            <person name="Emerson J.B."/>
            <person name="Anantharaman K."/>
            <person name="Thomas B.C."/>
            <person name="Malmstrom R."/>
            <person name="Stieglmeier M."/>
            <person name="Klingl A."/>
            <person name="Woyke T."/>
            <person name="Ryan C.M."/>
            <person name="Banfield J.F."/>
        </authorList>
    </citation>
    <scope>NUCLEOTIDE SEQUENCE [LARGE SCALE GENOMIC DNA]</scope>
</reference>
<gene>
    <name evidence="2" type="ORF">COS52_02660</name>
</gene>
<evidence type="ECO:0000313" key="3">
    <source>
        <dbReference type="Proteomes" id="UP000230119"/>
    </source>
</evidence>
<dbReference type="AlphaFoldDB" id="A0A2M7BSK5"/>
<dbReference type="EMBL" id="PEVA01000116">
    <property type="protein sequence ID" value="PIV08447.1"/>
    <property type="molecule type" value="Genomic_DNA"/>
</dbReference>
<accession>A0A2M7BSK5</accession>
<sequence length="181" mass="20605">MTKDPAPIYQSETRVIPENVKVEKIILEWSAPSRPYKVRSREFYTTILSIAFLLGVILLLLKEFLLIGVIMAFAFLSYVLATFKPDDAKHQITTSGIRTDGKLYEWTKLTNFWLKKQWDQEVIICKTVTAIPGVILLVVDHSKRENILKAIGDKIPLVKPSDSFVDRASSWLGNKIPLENS</sequence>
<keyword evidence="1" id="KW-0812">Transmembrane</keyword>
<keyword evidence="1" id="KW-1133">Transmembrane helix</keyword>
<proteinExistence type="predicted"/>
<feature type="transmembrane region" description="Helical" evidence="1">
    <location>
        <begin position="66"/>
        <end position="83"/>
    </location>
</feature>
<evidence type="ECO:0000313" key="2">
    <source>
        <dbReference type="EMBL" id="PIV08447.1"/>
    </source>
</evidence>
<dbReference type="Proteomes" id="UP000230119">
    <property type="component" value="Unassembled WGS sequence"/>
</dbReference>
<keyword evidence="1" id="KW-0472">Membrane</keyword>
<evidence type="ECO:0008006" key="4">
    <source>
        <dbReference type="Google" id="ProtNLM"/>
    </source>
</evidence>
<comment type="caution">
    <text evidence="2">The sequence shown here is derived from an EMBL/GenBank/DDBJ whole genome shotgun (WGS) entry which is preliminary data.</text>
</comment>